<dbReference type="AlphaFoldDB" id="A0A1B7NMP1"/>
<accession>A0A1B7NMP1</accession>
<dbReference type="InterPro" id="IPR003439">
    <property type="entry name" value="ABC_transporter-like_ATP-bd"/>
</dbReference>
<dbReference type="Gene3D" id="3.40.50.300">
    <property type="entry name" value="P-loop containing nucleotide triphosphate hydrolases"/>
    <property type="match status" value="1"/>
</dbReference>
<dbReference type="GO" id="GO:0016887">
    <property type="term" value="F:ATP hydrolysis activity"/>
    <property type="evidence" value="ECO:0007669"/>
    <property type="project" value="InterPro"/>
</dbReference>
<evidence type="ECO:0000313" key="5">
    <source>
        <dbReference type="Proteomes" id="UP000091918"/>
    </source>
</evidence>
<evidence type="ECO:0008006" key="6">
    <source>
        <dbReference type="Google" id="ProtNLM"/>
    </source>
</evidence>
<evidence type="ECO:0000259" key="3">
    <source>
        <dbReference type="Pfam" id="PF14510"/>
    </source>
</evidence>
<dbReference type="Proteomes" id="UP000091918">
    <property type="component" value="Unassembled WGS sequence"/>
</dbReference>
<evidence type="ECO:0000259" key="2">
    <source>
        <dbReference type="Pfam" id="PF00005"/>
    </source>
</evidence>
<proteinExistence type="predicted"/>
<evidence type="ECO:0000256" key="1">
    <source>
        <dbReference type="ARBA" id="ARBA00022448"/>
    </source>
</evidence>
<comment type="caution">
    <text evidence="4">The sequence shown here is derived from an EMBL/GenBank/DDBJ whole genome shotgun (WGS) entry which is preliminary data.</text>
</comment>
<keyword evidence="5" id="KW-1185">Reference proteome</keyword>
<organism evidence="4 5">
    <name type="scientific">Emergomyces africanus</name>
    <dbReference type="NCBI Taxonomy" id="1955775"/>
    <lineage>
        <taxon>Eukaryota</taxon>
        <taxon>Fungi</taxon>
        <taxon>Dikarya</taxon>
        <taxon>Ascomycota</taxon>
        <taxon>Pezizomycotina</taxon>
        <taxon>Eurotiomycetes</taxon>
        <taxon>Eurotiomycetidae</taxon>
        <taxon>Onygenales</taxon>
        <taxon>Ajellomycetaceae</taxon>
        <taxon>Emergomyces</taxon>
    </lineage>
</organism>
<name>A0A1B7NMP1_9EURO</name>
<dbReference type="InterPro" id="IPR029481">
    <property type="entry name" value="ABC_trans_N"/>
</dbReference>
<dbReference type="STRING" id="1658172.A0A1B7NMP1"/>
<feature type="domain" description="Pleiotropic ABC efflux transporter N-terminal" evidence="3">
    <location>
        <begin position="31"/>
        <end position="117"/>
    </location>
</feature>
<evidence type="ECO:0000313" key="4">
    <source>
        <dbReference type="EMBL" id="OAX78083.1"/>
    </source>
</evidence>
<dbReference type="PANTHER" id="PTHR19241">
    <property type="entry name" value="ATP-BINDING CASSETTE TRANSPORTER"/>
    <property type="match status" value="1"/>
</dbReference>
<dbReference type="InterPro" id="IPR027417">
    <property type="entry name" value="P-loop_NTPase"/>
</dbReference>
<dbReference type="Pfam" id="PF14510">
    <property type="entry name" value="ABC_trans_N"/>
    <property type="match status" value="1"/>
</dbReference>
<feature type="domain" description="ABC transporter" evidence="2">
    <location>
        <begin position="144"/>
        <end position="197"/>
    </location>
</feature>
<gene>
    <name evidence="4" type="ORF">ACJ72_07612</name>
</gene>
<reference evidence="4 5" key="1">
    <citation type="submission" date="2015-07" db="EMBL/GenBank/DDBJ databases">
        <title>Emmonsia species relationships and genome sequence.</title>
        <authorList>
            <person name="Cuomo C.A."/>
            <person name="Schwartz I.S."/>
            <person name="Kenyon C."/>
            <person name="de Hoog G.S."/>
            <person name="Govender N.P."/>
            <person name="Botha A."/>
            <person name="Moreno L."/>
            <person name="de Vries M."/>
            <person name="Munoz J.F."/>
            <person name="Stielow J.B."/>
        </authorList>
    </citation>
    <scope>NUCLEOTIDE SEQUENCE [LARGE SCALE GENOMIC DNA]</scope>
    <source>
        <strain evidence="4 5">CBS 136260</strain>
    </source>
</reference>
<protein>
    <recommendedName>
        <fullName evidence="6">ABC transporter domain-containing protein</fullName>
    </recommendedName>
</protein>
<dbReference type="GO" id="GO:0005524">
    <property type="term" value="F:ATP binding"/>
    <property type="evidence" value="ECO:0007669"/>
    <property type="project" value="InterPro"/>
</dbReference>
<dbReference type="EMBL" id="LGUA01001762">
    <property type="protein sequence ID" value="OAX78083.1"/>
    <property type="molecule type" value="Genomic_DNA"/>
</dbReference>
<dbReference type="OrthoDB" id="4501769at2759"/>
<dbReference type="SUPFAM" id="SSF52540">
    <property type="entry name" value="P-loop containing nucleoside triphosphate hydrolases"/>
    <property type="match status" value="1"/>
</dbReference>
<sequence length="202" mass="22468">MATRGGDDSVCSGDTAREIEIPKADEDIRSLAKELTRQSTHISSLEPHNPFIEQEKNGTLNPTSPNFNAKAWMKNLLALQSRDPERYPRRTAGFAFKNLNVHGFGKPTDYQKDVANAPLEIGNLFRAITGSGKHRIQILRKFTGLVNDGEMLVVLGRPGSGCSTFLKTITGEMNGIYLDDDSYINYQGIPIKQMHNQFRGQT</sequence>
<keyword evidence="1" id="KW-0813">Transport</keyword>
<dbReference type="Pfam" id="PF00005">
    <property type="entry name" value="ABC_tran"/>
    <property type="match status" value="1"/>
</dbReference>